<dbReference type="Gene3D" id="2.60.40.790">
    <property type="match status" value="1"/>
</dbReference>
<dbReference type="InterPro" id="IPR039790">
    <property type="entry name" value="CHRD1"/>
</dbReference>
<proteinExistence type="predicted"/>
<gene>
    <name evidence="7" type="ORF">BOX15_Mlig003173g2</name>
</gene>
<dbReference type="OrthoDB" id="10261079at2759"/>
<dbReference type="Gene3D" id="4.10.1130.20">
    <property type="match status" value="2"/>
</dbReference>
<accession>A0A267GQT2</accession>
<evidence type="ECO:0000259" key="6">
    <source>
        <dbReference type="PROSITE" id="PS51401"/>
    </source>
</evidence>
<evidence type="ECO:0000259" key="5">
    <source>
        <dbReference type="PROSITE" id="PS51203"/>
    </source>
</evidence>
<dbReference type="InterPro" id="IPR007052">
    <property type="entry name" value="CS_dom"/>
</dbReference>
<comment type="caution">
    <text evidence="7">The sequence shown here is derived from an EMBL/GenBank/DDBJ whole genome shotgun (WGS) entry which is preliminary data.</text>
</comment>
<keyword evidence="3" id="KW-0862">Zinc</keyword>
<dbReference type="Pfam" id="PF04968">
    <property type="entry name" value="CHORD"/>
    <property type="match status" value="2"/>
</dbReference>
<evidence type="ECO:0000313" key="7">
    <source>
        <dbReference type="EMBL" id="PAA88386.1"/>
    </source>
</evidence>
<evidence type="ECO:0000256" key="3">
    <source>
        <dbReference type="ARBA" id="ARBA00022833"/>
    </source>
</evidence>
<feature type="non-terminal residue" evidence="7">
    <location>
        <position position="1"/>
    </location>
</feature>
<dbReference type="PROSITE" id="PS51203">
    <property type="entry name" value="CS"/>
    <property type="match status" value="1"/>
</dbReference>
<keyword evidence="2" id="KW-0677">Repeat</keyword>
<feature type="compositionally biased region" description="Basic and acidic residues" evidence="4">
    <location>
        <begin position="109"/>
        <end position="142"/>
    </location>
</feature>
<dbReference type="InterPro" id="IPR007051">
    <property type="entry name" value="CHORD_dom"/>
</dbReference>
<protein>
    <recommendedName>
        <fullName evidence="9">CHORD domain-containing protein</fullName>
    </recommendedName>
</protein>
<dbReference type="GO" id="GO:0046872">
    <property type="term" value="F:metal ion binding"/>
    <property type="evidence" value="ECO:0007669"/>
    <property type="project" value="UniProtKB-KW"/>
</dbReference>
<evidence type="ECO:0000256" key="4">
    <source>
        <dbReference type="SAM" id="MobiDB-lite"/>
    </source>
</evidence>
<evidence type="ECO:0000256" key="1">
    <source>
        <dbReference type="ARBA" id="ARBA00022723"/>
    </source>
</evidence>
<feature type="domain" description="CHORD" evidence="6">
    <location>
        <begin position="9"/>
        <end position="68"/>
    </location>
</feature>
<feature type="compositionally biased region" description="Low complexity" evidence="4">
    <location>
        <begin position="143"/>
        <end position="164"/>
    </location>
</feature>
<name>A0A267GQT2_9PLAT</name>
<dbReference type="PROSITE" id="PS51401">
    <property type="entry name" value="CHORD"/>
    <property type="match status" value="2"/>
</dbReference>
<dbReference type="InterPro" id="IPR008978">
    <property type="entry name" value="HSP20-like_chaperone"/>
</dbReference>
<feature type="region of interest" description="Disordered" evidence="4">
    <location>
        <begin position="96"/>
        <end position="164"/>
    </location>
</feature>
<reference evidence="7 8" key="1">
    <citation type="submission" date="2017-06" db="EMBL/GenBank/DDBJ databases">
        <title>A platform for efficient transgenesis in Macrostomum lignano, a flatworm model organism for stem cell research.</title>
        <authorList>
            <person name="Berezikov E."/>
        </authorList>
    </citation>
    <scope>NUCLEOTIDE SEQUENCE [LARGE SCALE GENOMIC DNA]</scope>
    <source>
        <strain evidence="7">DV1</strain>
        <tissue evidence="7">Whole organism</tissue>
    </source>
</reference>
<dbReference type="STRING" id="282301.A0A267GQT2"/>
<evidence type="ECO:0000313" key="8">
    <source>
        <dbReference type="Proteomes" id="UP000215902"/>
    </source>
</evidence>
<feature type="domain" description="CS" evidence="5">
    <location>
        <begin position="248"/>
        <end position="339"/>
    </location>
</feature>
<dbReference type="SUPFAM" id="SSF49764">
    <property type="entry name" value="HSP20-like chaperones"/>
    <property type="match status" value="1"/>
</dbReference>
<dbReference type="AlphaFoldDB" id="A0A267GQT2"/>
<dbReference type="Proteomes" id="UP000215902">
    <property type="component" value="Unassembled WGS sequence"/>
</dbReference>
<evidence type="ECO:0008006" key="9">
    <source>
        <dbReference type="Google" id="ProtNLM"/>
    </source>
</evidence>
<feature type="region of interest" description="Disordered" evidence="4">
    <location>
        <begin position="63"/>
        <end position="82"/>
    </location>
</feature>
<keyword evidence="8" id="KW-1185">Reference proteome</keyword>
<dbReference type="PANTHER" id="PTHR46983">
    <property type="entry name" value="CYSTEINE AND HISTIDINE-RICH DOMAIN-CONTAINING PROTEIN 1"/>
    <property type="match status" value="1"/>
</dbReference>
<dbReference type="PANTHER" id="PTHR46983:SF3">
    <property type="entry name" value="CHPADIPLOID STATE MAINTENANCE PROTEIN CHPA"/>
    <property type="match status" value="1"/>
</dbReference>
<dbReference type="EMBL" id="NIVC01000193">
    <property type="protein sequence ID" value="PAA88386.1"/>
    <property type="molecule type" value="Genomic_DNA"/>
</dbReference>
<sequence>LQLIAMQYCYNKGCDQKFDPTKNSDNACVFHPGAPVFHDGGKKWSCCNKSSVDFTTFLQIKGCSKGPHNPVKPPPPPKPERSAEIYNEPVLVRRPAEAASNGEAASRPPVDEEKLPLNKQVDSRLLAELDKTAERRRAEAEKAAASGSAQQPDSAASASSDNGSVAMGTGCKNSGCRATYSGPQSDRQVCYYHPGGPVFHEGMKYWSCCQRKTTEFDNFMSQEGCEQGKHCWTKPNSKGDDSKDGPASVHCRCDHHQGKAGYITLDVFAKLCVPEECVIEANRVCCSVKLLFAAGQSRFQRDFVLYDVIDPSQSCVNIRPTKVEILLKKVNAANWPSLELV</sequence>
<keyword evidence="1" id="KW-0479">Metal-binding</keyword>
<feature type="domain" description="CHORD" evidence="6">
    <location>
        <begin position="171"/>
        <end position="230"/>
    </location>
</feature>
<organism evidence="7 8">
    <name type="scientific">Macrostomum lignano</name>
    <dbReference type="NCBI Taxonomy" id="282301"/>
    <lineage>
        <taxon>Eukaryota</taxon>
        <taxon>Metazoa</taxon>
        <taxon>Spiralia</taxon>
        <taxon>Lophotrochozoa</taxon>
        <taxon>Platyhelminthes</taxon>
        <taxon>Rhabditophora</taxon>
        <taxon>Macrostomorpha</taxon>
        <taxon>Macrostomida</taxon>
        <taxon>Macrostomidae</taxon>
        <taxon>Macrostomum</taxon>
    </lineage>
</organism>
<evidence type="ECO:0000256" key="2">
    <source>
        <dbReference type="ARBA" id="ARBA00022737"/>
    </source>
</evidence>